<keyword evidence="2" id="KW-1133">Transmembrane helix</keyword>
<feature type="transmembrane region" description="Helical" evidence="2">
    <location>
        <begin position="162"/>
        <end position="179"/>
    </location>
</feature>
<feature type="compositionally biased region" description="Low complexity" evidence="1">
    <location>
        <begin position="321"/>
        <end position="332"/>
    </location>
</feature>
<feature type="region of interest" description="Disordered" evidence="1">
    <location>
        <begin position="447"/>
        <end position="482"/>
    </location>
</feature>
<dbReference type="EMBL" id="LUGH01000218">
    <property type="protein sequence ID" value="OBZ87497.1"/>
    <property type="molecule type" value="Genomic_DNA"/>
</dbReference>
<feature type="compositionally biased region" description="Polar residues" evidence="1">
    <location>
        <begin position="405"/>
        <end position="416"/>
    </location>
</feature>
<feature type="transmembrane region" description="Helical" evidence="2">
    <location>
        <begin position="211"/>
        <end position="231"/>
    </location>
</feature>
<feature type="region of interest" description="Disordered" evidence="1">
    <location>
        <begin position="321"/>
        <end position="420"/>
    </location>
</feature>
<sequence length="498" mass="56712">MALKEKQPPYSPFIERVVLPTTRLSCLLLTVLAIGFGSWLETNQANQDCNFRNSLSIHQIQLYRNISSNVTTPDSVSFGLWKSCYFYALNCTCSSTNLHYQPDIQTLLEVAATTHLAKPVEATSHSFERVIPLVIATALSSVACLLGFTWAKRRKQYRPRQLIVGLLFATLILIAYVFGSTYHQYDRQIKSTCSDPENSVLCAQHHVGIEVILFSIALGLSFVGLLLWLLASGLIYRDPEIPGPALDMDEHIFRFWPLKRNKSSLTDSNKKLTEQSYRSQSPQDDMSAWHHASLLEENELVRGESTNRIKYDRLAYEYASQPSLSPQSSQKSRSFHPSLTPPPASASKARQSRVPPPKRVSKHRSTNQNRRQPTTRKESNDSAMTFGEKRRRRSNGRPLSGLQPVYQQPITPQSVPSPYYDTRKSSFCMTPMYYEETPSYSDPNLNYFEHQPVNPGQRSSSNQFPHRQISSAGIEHPLNKKMIRDKRIQKYFESSNKL</sequence>
<protein>
    <submittedName>
        <fullName evidence="3">Uncharacterized protein</fullName>
    </submittedName>
</protein>
<dbReference type="AlphaFoldDB" id="A0A1C7NEH9"/>
<accession>A0A1C7NEH9</accession>
<dbReference type="OrthoDB" id="2262162at2759"/>
<dbReference type="Gene3D" id="1.20.140.150">
    <property type="match status" value="1"/>
</dbReference>
<name>A0A1C7NEH9_9FUNG</name>
<evidence type="ECO:0000256" key="1">
    <source>
        <dbReference type="SAM" id="MobiDB-lite"/>
    </source>
</evidence>
<reference evidence="3 4" key="1">
    <citation type="submission" date="2016-03" db="EMBL/GenBank/DDBJ databases">
        <title>Choanephora cucurbitarum.</title>
        <authorList>
            <person name="Min B."/>
            <person name="Park H."/>
            <person name="Park J.-H."/>
            <person name="Shin H.-D."/>
            <person name="Choi I.-G."/>
        </authorList>
    </citation>
    <scope>NUCLEOTIDE SEQUENCE [LARGE SCALE GENOMIC DNA]</scope>
    <source>
        <strain evidence="3 4">KUS-F28377</strain>
    </source>
</reference>
<evidence type="ECO:0000313" key="4">
    <source>
        <dbReference type="Proteomes" id="UP000093000"/>
    </source>
</evidence>
<keyword evidence="4" id="KW-1185">Reference proteome</keyword>
<keyword evidence="2" id="KW-0812">Transmembrane</keyword>
<dbReference type="InParanoid" id="A0A1C7NEH9"/>
<feature type="transmembrane region" description="Helical" evidence="2">
    <location>
        <begin position="130"/>
        <end position="150"/>
    </location>
</feature>
<evidence type="ECO:0000313" key="3">
    <source>
        <dbReference type="EMBL" id="OBZ87497.1"/>
    </source>
</evidence>
<organism evidence="3 4">
    <name type="scientific">Choanephora cucurbitarum</name>
    <dbReference type="NCBI Taxonomy" id="101091"/>
    <lineage>
        <taxon>Eukaryota</taxon>
        <taxon>Fungi</taxon>
        <taxon>Fungi incertae sedis</taxon>
        <taxon>Mucoromycota</taxon>
        <taxon>Mucoromycotina</taxon>
        <taxon>Mucoromycetes</taxon>
        <taxon>Mucorales</taxon>
        <taxon>Mucorineae</taxon>
        <taxon>Choanephoraceae</taxon>
        <taxon>Choanephoroideae</taxon>
        <taxon>Choanephora</taxon>
    </lineage>
</organism>
<dbReference type="Proteomes" id="UP000093000">
    <property type="component" value="Unassembled WGS sequence"/>
</dbReference>
<gene>
    <name evidence="3" type="ORF">A0J61_04445</name>
</gene>
<proteinExistence type="predicted"/>
<keyword evidence="2" id="KW-0472">Membrane</keyword>
<feature type="compositionally biased region" description="Polar residues" evidence="1">
    <location>
        <begin position="454"/>
        <end position="471"/>
    </location>
</feature>
<evidence type="ECO:0000256" key="2">
    <source>
        <dbReference type="SAM" id="Phobius"/>
    </source>
</evidence>
<comment type="caution">
    <text evidence="3">The sequence shown here is derived from an EMBL/GenBank/DDBJ whole genome shotgun (WGS) entry which is preliminary data.</text>
</comment>